<accession>C5KBD3</accession>
<dbReference type="GeneID" id="9049341"/>
<evidence type="ECO:0000313" key="1">
    <source>
        <dbReference type="EMBL" id="EER18459.1"/>
    </source>
</evidence>
<proteinExistence type="predicted"/>
<keyword evidence="2" id="KW-1185">Reference proteome</keyword>
<name>C5KBD3_PERM5</name>
<gene>
    <name evidence="1" type="ORF">Pmar_PMAR005403</name>
</gene>
<evidence type="ECO:0000313" key="2">
    <source>
        <dbReference type="Proteomes" id="UP000007800"/>
    </source>
</evidence>
<dbReference type="EMBL" id="GG671811">
    <property type="protein sequence ID" value="EER18459.1"/>
    <property type="molecule type" value="Genomic_DNA"/>
</dbReference>
<reference evidence="1 2" key="1">
    <citation type="submission" date="2008-07" db="EMBL/GenBank/DDBJ databases">
        <authorList>
            <person name="El-Sayed N."/>
            <person name="Caler E."/>
            <person name="Inman J."/>
            <person name="Amedeo P."/>
            <person name="Hass B."/>
            <person name="Wortman J."/>
        </authorList>
    </citation>
    <scope>NUCLEOTIDE SEQUENCE [LARGE SCALE GENOMIC DNA]</scope>
    <source>
        <strain evidence="2">ATCC 50983 / TXsc</strain>
    </source>
</reference>
<sequence length="240" mass="27801">MNVPTAQLWHGGHMQRMITGGDPTITLNHLSRWFKQDFLMATPYKETRDRLQEAVDRSDIDKLKGDDSVLGEFESMLSLKKITGFAELTDHSLAARARLLAYAAREGVSERLRKAVDMYLASPKDEEVVAECADVFLREYAAWFCRQSPVKVLNMEEHESQQIPEREILIAFLQDLDWDSFPTVFQDTLFKLRYLIDKEDTLFMKIVLALNGQRIWECPDLNPRPPVCKIYVILLHYTAF</sequence>
<organism evidence="2">
    <name type="scientific">Perkinsus marinus (strain ATCC 50983 / TXsc)</name>
    <dbReference type="NCBI Taxonomy" id="423536"/>
    <lineage>
        <taxon>Eukaryota</taxon>
        <taxon>Sar</taxon>
        <taxon>Alveolata</taxon>
        <taxon>Perkinsozoa</taxon>
        <taxon>Perkinsea</taxon>
        <taxon>Perkinsida</taxon>
        <taxon>Perkinsidae</taxon>
        <taxon>Perkinsus</taxon>
    </lineage>
</organism>
<dbReference type="AlphaFoldDB" id="C5KBD3"/>
<protein>
    <submittedName>
        <fullName evidence="1">Uncharacterized protein</fullName>
    </submittedName>
</protein>
<dbReference type="OrthoDB" id="10273162at2759"/>
<dbReference type="InParanoid" id="C5KBD3"/>
<dbReference type="RefSeq" id="XP_002786663.1">
    <property type="nucleotide sequence ID" value="XM_002786617.1"/>
</dbReference>
<dbReference type="Proteomes" id="UP000007800">
    <property type="component" value="Unassembled WGS sequence"/>
</dbReference>